<keyword evidence="4 8" id="KW-1133">Transmembrane helix</keyword>
<dbReference type="Proteomes" id="UP000033140">
    <property type="component" value="Unassembled WGS sequence"/>
</dbReference>
<comment type="subcellular location">
    <subcellularLocation>
        <location evidence="1">Membrane</location>
        <topology evidence="1">Multi-pass membrane protein</topology>
    </subcellularLocation>
</comment>
<comment type="similarity">
    <text evidence="6">Belongs to the major facilitator superfamily. CAR1 family.</text>
</comment>
<reference evidence="10 11" key="1">
    <citation type="journal article" date="2011" name="J. Gen. Appl. Microbiol.">
        <title>Draft genome sequencing of the enigmatic yeast Saitoella complicata.</title>
        <authorList>
            <person name="Nishida H."/>
            <person name="Hamamoto M."/>
            <person name="Sugiyama J."/>
        </authorList>
    </citation>
    <scope>NUCLEOTIDE SEQUENCE [LARGE SCALE GENOMIC DNA]</scope>
    <source>
        <strain evidence="10 11">NRRL Y-17804</strain>
    </source>
</reference>
<evidence type="ECO:0000256" key="2">
    <source>
        <dbReference type="ARBA" id="ARBA00022448"/>
    </source>
</evidence>
<dbReference type="PROSITE" id="PS00216">
    <property type="entry name" value="SUGAR_TRANSPORT_1"/>
    <property type="match status" value="1"/>
</dbReference>
<reference evidence="10 11" key="2">
    <citation type="journal article" date="2014" name="J. Gen. Appl. Microbiol.">
        <title>The early diverging ascomycetous budding yeast Saitoella complicata has three histone deacetylases belonging to the Clr6, Hos2, and Rpd3 lineages.</title>
        <authorList>
            <person name="Nishida H."/>
            <person name="Matsumoto T."/>
            <person name="Kondo S."/>
            <person name="Hamamoto M."/>
            <person name="Yoshikawa H."/>
        </authorList>
    </citation>
    <scope>NUCLEOTIDE SEQUENCE [LARGE SCALE GENOMIC DNA]</scope>
    <source>
        <strain evidence="10 11">NRRL Y-17804</strain>
    </source>
</reference>
<comment type="caution">
    <text evidence="10">The sequence shown here is derived from an EMBL/GenBank/DDBJ whole genome shotgun (WGS) entry which is preliminary data.</text>
</comment>
<feature type="transmembrane region" description="Helical" evidence="8">
    <location>
        <begin position="104"/>
        <end position="124"/>
    </location>
</feature>
<evidence type="ECO:0000256" key="4">
    <source>
        <dbReference type="ARBA" id="ARBA00022989"/>
    </source>
</evidence>
<feature type="transmembrane region" description="Helical" evidence="8">
    <location>
        <begin position="374"/>
        <end position="393"/>
    </location>
</feature>
<feature type="transmembrane region" description="Helical" evidence="8">
    <location>
        <begin position="334"/>
        <end position="353"/>
    </location>
</feature>
<keyword evidence="11" id="KW-1185">Reference proteome</keyword>
<evidence type="ECO:0000313" key="11">
    <source>
        <dbReference type="Proteomes" id="UP000033140"/>
    </source>
</evidence>
<dbReference type="GO" id="GO:0022857">
    <property type="term" value="F:transmembrane transporter activity"/>
    <property type="evidence" value="ECO:0007669"/>
    <property type="project" value="InterPro"/>
</dbReference>
<evidence type="ECO:0000256" key="6">
    <source>
        <dbReference type="ARBA" id="ARBA00038347"/>
    </source>
</evidence>
<feature type="transmembrane region" description="Helical" evidence="8">
    <location>
        <begin position="438"/>
        <end position="461"/>
    </location>
</feature>
<feature type="domain" description="Major facilitator superfamily (MFS) profile" evidence="9">
    <location>
        <begin position="66"/>
        <end position="493"/>
    </location>
</feature>
<evidence type="ECO:0000313" key="10">
    <source>
        <dbReference type="EMBL" id="GAO48054.1"/>
    </source>
</evidence>
<organism evidence="10 11">
    <name type="scientific">Saitoella complicata (strain BCRC 22490 / CBS 7301 / JCM 7358 / NBRC 10748 / NRRL Y-17804)</name>
    <dbReference type="NCBI Taxonomy" id="698492"/>
    <lineage>
        <taxon>Eukaryota</taxon>
        <taxon>Fungi</taxon>
        <taxon>Dikarya</taxon>
        <taxon>Ascomycota</taxon>
        <taxon>Taphrinomycotina</taxon>
        <taxon>Taphrinomycotina incertae sedis</taxon>
        <taxon>Saitoella</taxon>
    </lineage>
</organism>
<feature type="transmembrane region" description="Helical" evidence="8">
    <location>
        <begin position="153"/>
        <end position="172"/>
    </location>
</feature>
<dbReference type="Gene3D" id="1.20.1250.20">
    <property type="entry name" value="MFS general substrate transporter like domains"/>
    <property type="match status" value="1"/>
</dbReference>
<dbReference type="OMA" id="WFAFTSS"/>
<dbReference type="OrthoDB" id="3936150at2759"/>
<evidence type="ECO:0000256" key="3">
    <source>
        <dbReference type="ARBA" id="ARBA00022692"/>
    </source>
</evidence>
<feature type="compositionally biased region" description="Acidic residues" evidence="7">
    <location>
        <begin position="504"/>
        <end position="522"/>
    </location>
</feature>
<dbReference type="Pfam" id="PF07690">
    <property type="entry name" value="MFS_1"/>
    <property type="match status" value="1"/>
</dbReference>
<dbReference type="InterPro" id="IPR011701">
    <property type="entry name" value="MFS"/>
</dbReference>
<feature type="transmembrane region" description="Helical" evidence="8">
    <location>
        <begin position="193"/>
        <end position="214"/>
    </location>
</feature>
<keyword evidence="5 8" id="KW-0472">Membrane</keyword>
<keyword evidence="3 8" id="KW-0812">Transmembrane</keyword>
<feature type="transmembrane region" description="Helical" evidence="8">
    <location>
        <begin position="131"/>
        <end position="147"/>
    </location>
</feature>
<dbReference type="InterPro" id="IPR036259">
    <property type="entry name" value="MFS_trans_sf"/>
</dbReference>
<dbReference type="GO" id="GO:0042908">
    <property type="term" value="P:xenobiotic transport"/>
    <property type="evidence" value="ECO:0007669"/>
    <property type="project" value="UniProtKB-ARBA"/>
</dbReference>
<sequence length="522" mass="56737">MRTYPSHSSRLRRRVISTAEYASSESDVSSESEALLAPRGEDILVKWKRGDPTNPRNFPAWKKWYIVAAVTLLEVMISVTNGQYSSGTEGVQKDFHVSEQIATLGQSLFVLGLAIGPMLLGPFSEVVGRKIIYIISVIIFGLFQVPCALTHNIWVLVICRFIAGLAGSVPLANTGGTIEDMFDEENQGMPMAIFSSMSTAGPSLGPVVGGYVFMKLGLPWFFWISAVASAVVLLVLLPTSETLAPLIIKRRARVIRKRRGNSHIRAAGGAEDENILSDLKDGSLRAFKILFTEPIIFSMALYNAFLYSLIYMFFTAYPLVFQQNYHFNIGQTGLTFLGFAVGSAISILAQPLQDRYFRQQKEKNGGKSVPESRLMMSLVASLAIPIGLFWFAFTSDGSLSPLIPIAAGIPIGFGETVLFIGIYNYIADAYASSASTALAAVNLPSPAVGGILTHVSIIVYAKLGTTWATALTGFVSVALVGVPYGLFFFGERVRRVSPLAKEMLEEDDDKSDDEEVGGDDQA</sequence>
<evidence type="ECO:0000259" key="9">
    <source>
        <dbReference type="PROSITE" id="PS50850"/>
    </source>
</evidence>
<dbReference type="CDD" id="cd17323">
    <property type="entry name" value="MFS_Tpo1_MDR_like"/>
    <property type="match status" value="1"/>
</dbReference>
<dbReference type="GO" id="GO:0005886">
    <property type="term" value="C:plasma membrane"/>
    <property type="evidence" value="ECO:0007669"/>
    <property type="project" value="TreeGrafter"/>
</dbReference>
<evidence type="ECO:0000256" key="8">
    <source>
        <dbReference type="SAM" id="Phobius"/>
    </source>
</evidence>
<dbReference type="InterPro" id="IPR005829">
    <property type="entry name" value="Sugar_transporter_CS"/>
</dbReference>
<gene>
    <name evidence="10" type="ORF">G7K_2242-t1</name>
</gene>
<dbReference type="AlphaFoldDB" id="A0A0E9NDY2"/>
<dbReference type="FunFam" id="1.20.1250.20:FF:000082">
    <property type="entry name" value="MFS multidrug transporter, putative"/>
    <property type="match status" value="1"/>
</dbReference>
<accession>A0A0E9NDY2</accession>
<proteinExistence type="inferred from homology"/>
<name>A0A0E9NDY2_SAICN</name>
<feature type="transmembrane region" description="Helical" evidence="8">
    <location>
        <begin position="405"/>
        <end position="426"/>
    </location>
</feature>
<dbReference type="RefSeq" id="XP_019025733.1">
    <property type="nucleotide sequence ID" value="XM_019171634.1"/>
</dbReference>
<evidence type="ECO:0000256" key="7">
    <source>
        <dbReference type="SAM" id="MobiDB-lite"/>
    </source>
</evidence>
<dbReference type="EMBL" id="BACD03000012">
    <property type="protein sequence ID" value="GAO48054.1"/>
    <property type="molecule type" value="Genomic_DNA"/>
</dbReference>
<feature type="transmembrane region" description="Helical" evidence="8">
    <location>
        <begin position="467"/>
        <end position="489"/>
    </location>
</feature>
<dbReference type="SUPFAM" id="SSF103473">
    <property type="entry name" value="MFS general substrate transporter"/>
    <property type="match status" value="1"/>
</dbReference>
<dbReference type="InterPro" id="IPR020846">
    <property type="entry name" value="MFS_dom"/>
</dbReference>
<dbReference type="PROSITE" id="PS50850">
    <property type="entry name" value="MFS"/>
    <property type="match status" value="1"/>
</dbReference>
<feature type="transmembrane region" description="Helical" evidence="8">
    <location>
        <begin position="64"/>
        <end position="84"/>
    </location>
</feature>
<feature type="transmembrane region" description="Helical" evidence="8">
    <location>
        <begin position="295"/>
        <end position="314"/>
    </location>
</feature>
<evidence type="ECO:0000256" key="5">
    <source>
        <dbReference type="ARBA" id="ARBA00023136"/>
    </source>
</evidence>
<dbReference type="STRING" id="698492.A0A0E9NDY2"/>
<dbReference type="PANTHER" id="PTHR23502:SF36">
    <property type="entry name" value="MEMBRANE TRANSPORTER"/>
    <property type="match status" value="1"/>
</dbReference>
<evidence type="ECO:0000256" key="1">
    <source>
        <dbReference type="ARBA" id="ARBA00004141"/>
    </source>
</evidence>
<dbReference type="PANTHER" id="PTHR23502">
    <property type="entry name" value="MAJOR FACILITATOR SUPERFAMILY"/>
    <property type="match status" value="1"/>
</dbReference>
<feature type="region of interest" description="Disordered" evidence="7">
    <location>
        <begin position="503"/>
        <end position="522"/>
    </location>
</feature>
<reference evidence="10 11" key="3">
    <citation type="journal article" date="2015" name="Genome Announc.">
        <title>Draft Genome Sequence of the Archiascomycetous Yeast Saitoella complicata.</title>
        <authorList>
            <person name="Yamauchi K."/>
            <person name="Kondo S."/>
            <person name="Hamamoto M."/>
            <person name="Takahashi Y."/>
            <person name="Ogura Y."/>
            <person name="Hayashi T."/>
            <person name="Nishida H."/>
        </authorList>
    </citation>
    <scope>NUCLEOTIDE SEQUENCE [LARGE SCALE GENOMIC DNA]</scope>
    <source>
        <strain evidence="10 11">NRRL Y-17804</strain>
    </source>
</reference>
<protein>
    <recommendedName>
        <fullName evidence="9">Major facilitator superfamily (MFS) profile domain-containing protein</fullName>
    </recommendedName>
</protein>
<dbReference type="GO" id="GO:0140115">
    <property type="term" value="P:export across plasma membrane"/>
    <property type="evidence" value="ECO:0007669"/>
    <property type="project" value="UniProtKB-ARBA"/>
</dbReference>
<keyword evidence="2" id="KW-0813">Transport</keyword>
<feature type="transmembrane region" description="Helical" evidence="8">
    <location>
        <begin position="220"/>
        <end position="248"/>
    </location>
</feature>